<accession>A0ABP0LHT0</accession>
<evidence type="ECO:0000313" key="3">
    <source>
        <dbReference type="Proteomes" id="UP001642484"/>
    </source>
</evidence>
<name>A0ABP0LHT0_9DINO</name>
<protein>
    <submittedName>
        <fullName evidence="2">Uncharacterized protein</fullName>
    </submittedName>
</protein>
<reference evidence="2 3" key="1">
    <citation type="submission" date="2024-02" db="EMBL/GenBank/DDBJ databases">
        <authorList>
            <person name="Chen Y."/>
            <person name="Shah S."/>
            <person name="Dougan E. K."/>
            <person name="Thang M."/>
            <person name="Chan C."/>
        </authorList>
    </citation>
    <scope>NUCLEOTIDE SEQUENCE [LARGE SCALE GENOMIC DNA]</scope>
</reference>
<feature type="signal peptide" evidence="1">
    <location>
        <begin position="1"/>
        <end position="21"/>
    </location>
</feature>
<evidence type="ECO:0000313" key="2">
    <source>
        <dbReference type="EMBL" id="CAK9038744.1"/>
    </source>
</evidence>
<organism evidence="2 3">
    <name type="scientific">Durusdinium trenchii</name>
    <dbReference type="NCBI Taxonomy" id="1381693"/>
    <lineage>
        <taxon>Eukaryota</taxon>
        <taxon>Sar</taxon>
        <taxon>Alveolata</taxon>
        <taxon>Dinophyceae</taxon>
        <taxon>Suessiales</taxon>
        <taxon>Symbiodiniaceae</taxon>
        <taxon>Durusdinium</taxon>
    </lineage>
</organism>
<evidence type="ECO:0000256" key="1">
    <source>
        <dbReference type="SAM" id="SignalP"/>
    </source>
</evidence>
<comment type="caution">
    <text evidence="2">The sequence shown here is derived from an EMBL/GenBank/DDBJ whole genome shotgun (WGS) entry which is preliminary data.</text>
</comment>
<sequence>MVCHPWMLELLQLMLSKFLGSTPQDVRDRFVDDLENLREVTYRLANFCGPRVECGLWSVLTAFRVAVYDYNRDGYLPDEQRLCKYIEENPCAVKCPRAPLTALSQMDPNYLYVFVDDLGLAVNMLRHLHCSCKTHPVEPVVEGILLFFEDAEHFLQTRMMVLGRRREAGW</sequence>
<keyword evidence="1" id="KW-0732">Signal</keyword>
<dbReference type="Proteomes" id="UP001642484">
    <property type="component" value="Unassembled WGS sequence"/>
</dbReference>
<dbReference type="EMBL" id="CAXAMN010012669">
    <property type="protein sequence ID" value="CAK9038744.1"/>
    <property type="molecule type" value="Genomic_DNA"/>
</dbReference>
<keyword evidence="3" id="KW-1185">Reference proteome</keyword>
<gene>
    <name evidence="2" type="ORF">CCMP2556_LOCUS21144</name>
</gene>
<feature type="chain" id="PRO_5046496819" evidence="1">
    <location>
        <begin position="22"/>
        <end position="170"/>
    </location>
</feature>
<proteinExistence type="predicted"/>